<protein>
    <submittedName>
        <fullName evidence="1">Uncharacterized protein</fullName>
    </submittedName>
</protein>
<dbReference type="RefSeq" id="WP_073824041.1">
    <property type="nucleotide sequence ID" value="NZ_MQVS01000004.1"/>
</dbReference>
<dbReference type="EMBL" id="MQVS01000004">
    <property type="protein sequence ID" value="OKL51905.1"/>
    <property type="molecule type" value="Genomic_DNA"/>
</dbReference>
<reference evidence="2" key="1">
    <citation type="submission" date="2016-12" db="EMBL/GenBank/DDBJ databases">
        <authorList>
            <person name="Meng X."/>
        </authorList>
    </citation>
    <scope>NUCLEOTIDE SEQUENCE [LARGE SCALE GENOMIC DNA]</scope>
    <source>
        <strain evidence="2">DSM 20732</strain>
    </source>
</reference>
<dbReference type="Proteomes" id="UP000185612">
    <property type="component" value="Unassembled WGS sequence"/>
</dbReference>
<proteinExistence type="predicted"/>
<dbReference type="AlphaFoldDB" id="A0A1Q5PWV9"/>
<accession>A0A1Q5PWV9</accession>
<gene>
    <name evidence="1" type="ORF">BSZ40_05325</name>
</gene>
<evidence type="ECO:0000313" key="2">
    <source>
        <dbReference type="Proteomes" id="UP000185612"/>
    </source>
</evidence>
<name>A0A1Q5PWV9_9ACTO</name>
<dbReference type="STRING" id="52770.BSZ40_05325"/>
<dbReference type="OrthoDB" id="2086631at2"/>
<keyword evidence="2" id="KW-1185">Reference proteome</keyword>
<sequence length="472" mass="50148">MNNILVTESQLGGEGFFSAGSEGWINGAGIITDIYNFSEELGNEGLVGEFVAGAGIVASGVSMAFNPLATGVGWAISYLMEHITPIRESLQWVTGDRDEIAAGAQTWSNISHQLTASAADVEAAARQTAEESGESATAYRAKLGQHSLALTALAASATGVANNINMIGAVVSAAYETIRDMISEAIGLFLQTVLEEVLSLGLATPIVAAQISAWVAAKAMKIKKLLDAIMNLISKCGAIGRGLTASMRGLGRLFDLPSDLAVAAGRSVGRSFVDKSDVGSNFLRTAGNSARAAGNAAEAAGNGAELATNASRGTQRLDEGLLGAARRKDIKAALQGTDAQTRLDWLHSLPPARRHDFLNRVMRDDERRRMFLSGLSGQEQAKLISGLPSSQRDDWAAASTRMLDASPQTPQELADMLANPNRGQKWRQYHQVVDDNWRFPSAEESGALEEYLGNFATWTGLAKDEWDAYTGE</sequence>
<evidence type="ECO:0000313" key="1">
    <source>
        <dbReference type="EMBL" id="OKL51905.1"/>
    </source>
</evidence>
<comment type="caution">
    <text evidence="1">The sequence shown here is derived from an EMBL/GenBank/DDBJ whole genome shotgun (WGS) entry which is preliminary data.</text>
</comment>
<organism evidence="1 2">
    <name type="scientific">Buchananella hordeovulneris</name>
    <dbReference type="NCBI Taxonomy" id="52770"/>
    <lineage>
        <taxon>Bacteria</taxon>
        <taxon>Bacillati</taxon>
        <taxon>Actinomycetota</taxon>
        <taxon>Actinomycetes</taxon>
        <taxon>Actinomycetales</taxon>
        <taxon>Actinomycetaceae</taxon>
        <taxon>Buchananella</taxon>
    </lineage>
</organism>